<dbReference type="OrthoDB" id="9800801at2"/>
<keyword evidence="5" id="KW-0949">S-adenosyl-L-methionine</keyword>
<feature type="region of interest" description="Disordered" evidence="7">
    <location>
        <begin position="668"/>
        <end position="692"/>
    </location>
</feature>
<protein>
    <recommendedName>
        <fullName evidence="2">site-specific DNA-methyltransferase (adenine-specific)</fullName>
        <ecNumber evidence="2">2.1.1.72</ecNumber>
    </recommendedName>
</protein>
<dbReference type="Proteomes" id="UP000035036">
    <property type="component" value="Chromosome"/>
</dbReference>
<evidence type="ECO:0000256" key="3">
    <source>
        <dbReference type="ARBA" id="ARBA00022603"/>
    </source>
</evidence>
<evidence type="ECO:0000256" key="1">
    <source>
        <dbReference type="ARBA" id="ARBA00006594"/>
    </source>
</evidence>
<dbReference type="InterPro" id="IPR029063">
    <property type="entry name" value="SAM-dependent_MTases_sf"/>
</dbReference>
<keyword evidence="4" id="KW-0808">Transferase</keyword>
<dbReference type="InterPro" id="IPR002295">
    <property type="entry name" value="N4/N6-MTase_EcoPI_Mod-like"/>
</dbReference>
<sequence>MPSVEQLRTRLLKKLKELFQLDQPDLDFGFYRIMHAKSDQVQDFIEKDLLKIIEDAFGQQEKQDTGALLHKAKEKVIQTLGAGAFDDEGNLVDAFREIPAGREFLKESERIQAQKDTASSEADVYDHLYRFFERYYDAGDFISRRYYTRETSGKAAPYAIPYNGEEVKLHWANADQYYIKSAEYFSNFTFDLRQAKEVQALNSGLFETTKDAKSTKKVHFKVVEATEGEHGNVKASEQNKRFFIIHKERPVAFNEEGELVVHFEYRPDPEKTGQEGSWRDKRNAEAVVTILKALEEYDPQITQMDADEQTKKEICENLRKSADEYLRLFKVPAPTDSDKKRPMLAKYVNQYTARNTMDYFIHKDLGGFLRRELDFYIKNEVMRLDDIENAEAPAVESYLAKIKVLRKIAGKLIDFLAQLEDFQKKLWLKKKFIIETNYCITLDRVPEELYEEVAANKAQCEEWIKLFAIDELEDFSTPLKPEFLKTNDKLVLDTRFFGDSFKAQLLASVENFDENCDGLLIHSENFQALNMLKERYREQIKCVYIDPPYNTEQDRRQGKFIYKDSFENSSWISLMSDRITSNISLMSSDATFFSSIDHNEIASIKYLLESVYGKENFEGLISWRRRHNQPNDRSKMIGMVAEYIISYAKNQFSYKKSGVGKLDLTGDFSNPDNDPRGDWASKPWKIGSDQSGSRYKIETPSGKMLDGEWMGEEATYKKLLADGRIYFPKNGEGSPRKKYYKFEREGEGQCATNWWHHEQFGHNQGANDLMTALMGYKNAFSNPKPIELIRGVLLISNSRNRPILDYFAGSGTTGHAVINLNREDGGKRKYILVEMGDYFDTVLKPRIAKVIYSKDWKDGKPTARDTGISHCFKYIRLESYEDTLNNLRFNEEPGKSPLLKNLSLKEDYMLHYLLDVETRGSQSLLNIDAFADPTAYTLEVKKPGTDEYATRAVDLIETFNYLIGLRVLHTSVPQTFQATFKRITDPELPEDQHTKLVVDGRIRQDEGGPWWFRKVEGWVPKDAANPNNGQREKVLVVWRKLTDDIEQDNLMLDEWFQKNRISTRDFEFDTIYVNGSNNLPNLKLDDENWKVRLIEEEFMKRMWNGENA</sequence>
<dbReference type="SUPFAM" id="SSF53335">
    <property type="entry name" value="S-adenosyl-L-methionine-dependent methyltransferases"/>
    <property type="match status" value="1"/>
</dbReference>
<reference evidence="9 10" key="1">
    <citation type="journal article" date="2015" name="Genome Announc.">
        <title>Genomes of Geoalkalibacter ferrihydriticus Z-0531T and Geoalkalibacter subterraneus Red1T, Two Haloalkaliphilic Metal-Reducing Deltaproteobacteria.</title>
        <authorList>
            <person name="Badalamenti J.P."/>
            <person name="Krajmalnik-Brown R."/>
            <person name="Torres C.I."/>
            <person name="Bond D.R."/>
        </authorList>
    </citation>
    <scope>NUCLEOTIDE SEQUENCE [LARGE SCALE GENOMIC DNA]</scope>
    <source>
        <strain evidence="9 10">Red1</strain>
    </source>
</reference>
<dbReference type="InterPro" id="IPR002941">
    <property type="entry name" value="DNA_methylase_N4/N6"/>
</dbReference>
<evidence type="ECO:0000256" key="4">
    <source>
        <dbReference type="ARBA" id="ARBA00022679"/>
    </source>
</evidence>
<dbReference type="Gene3D" id="3.40.50.150">
    <property type="entry name" value="Vaccinia Virus protein VP39"/>
    <property type="match status" value="1"/>
</dbReference>
<dbReference type="PRINTS" id="PR00506">
    <property type="entry name" value="D21N6MTFRASE"/>
</dbReference>
<evidence type="ECO:0000256" key="5">
    <source>
        <dbReference type="ARBA" id="ARBA00022691"/>
    </source>
</evidence>
<accession>A0A0B5FLB8</accession>
<dbReference type="EC" id="2.1.1.72" evidence="2"/>
<dbReference type="STRING" id="483547.GSUB_01010"/>
<evidence type="ECO:0000313" key="9">
    <source>
        <dbReference type="EMBL" id="AJF05449.1"/>
    </source>
</evidence>
<evidence type="ECO:0000256" key="6">
    <source>
        <dbReference type="ARBA" id="ARBA00047942"/>
    </source>
</evidence>
<dbReference type="HOGENOM" id="CLU_013151_0_0_7"/>
<dbReference type="InterPro" id="IPR002052">
    <property type="entry name" value="DNA_methylase_N6_adenine_CS"/>
</dbReference>
<comment type="similarity">
    <text evidence="1">Belongs to the N(4)/N(6)-methyltransferase family.</text>
</comment>
<dbReference type="GO" id="GO:0032259">
    <property type="term" value="P:methylation"/>
    <property type="evidence" value="ECO:0007669"/>
    <property type="project" value="UniProtKB-KW"/>
</dbReference>
<name>A0A0B5FLB8_9BACT</name>
<evidence type="ECO:0000313" key="10">
    <source>
        <dbReference type="Proteomes" id="UP000035036"/>
    </source>
</evidence>
<dbReference type="GO" id="GO:0008170">
    <property type="term" value="F:N-methyltransferase activity"/>
    <property type="evidence" value="ECO:0007669"/>
    <property type="project" value="InterPro"/>
</dbReference>
<evidence type="ECO:0000256" key="7">
    <source>
        <dbReference type="SAM" id="MobiDB-lite"/>
    </source>
</evidence>
<keyword evidence="10" id="KW-1185">Reference proteome</keyword>
<dbReference type="GO" id="GO:0003677">
    <property type="term" value="F:DNA binding"/>
    <property type="evidence" value="ECO:0007669"/>
    <property type="project" value="InterPro"/>
</dbReference>
<dbReference type="AlphaFoldDB" id="A0A0B5FLB8"/>
<gene>
    <name evidence="9" type="ORF">GSUB_01010</name>
</gene>
<dbReference type="KEGG" id="gsb:GSUB_01010"/>
<dbReference type="REBASE" id="101706">
    <property type="entry name" value="M.GsuRed1ORF1010P"/>
</dbReference>
<comment type="catalytic activity">
    <reaction evidence="6">
        <text>a 2'-deoxyadenosine in DNA + S-adenosyl-L-methionine = an N(6)-methyl-2'-deoxyadenosine in DNA + S-adenosyl-L-homocysteine + H(+)</text>
        <dbReference type="Rhea" id="RHEA:15197"/>
        <dbReference type="Rhea" id="RHEA-COMP:12418"/>
        <dbReference type="Rhea" id="RHEA-COMP:12419"/>
        <dbReference type="ChEBI" id="CHEBI:15378"/>
        <dbReference type="ChEBI" id="CHEBI:57856"/>
        <dbReference type="ChEBI" id="CHEBI:59789"/>
        <dbReference type="ChEBI" id="CHEBI:90615"/>
        <dbReference type="ChEBI" id="CHEBI:90616"/>
        <dbReference type="EC" id="2.1.1.72"/>
    </reaction>
</comment>
<dbReference type="EMBL" id="CP010311">
    <property type="protein sequence ID" value="AJF05449.1"/>
    <property type="molecule type" value="Genomic_DNA"/>
</dbReference>
<feature type="domain" description="DNA methylase N-4/N-6" evidence="8">
    <location>
        <begin position="540"/>
        <end position="837"/>
    </location>
</feature>
<dbReference type="RefSeq" id="WP_040198775.1">
    <property type="nucleotide sequence ID" value="NZ_CP010311.1"/>
</dbReference>
<evidence type="ECO:0000259" key="8">
    <source>
        <dbReference type="Pfam" id="PF01555"/>
    </source>
</evidence>
<organism evidence="9 10">
    <name type="scientific">Geoalkalibacter subterraneus</name>
    <dbReference type="NCBI Taxonomy" id="483547"/>
    <lineage>
        <taxon>Bacteria</taxon>
        <taxon>Pseudomonadati</taxon>
        <taxon>Thermodesulfobacteriota</taxon>
        <taxon>Desulfuromonadia</taxon>
        <taxon>Desulfuromonadales</taxon>
        <taxon>Geoalkalibacteraceae</taxon>
        <taxon>Geoalkalibacter</taxon>
    </lineage>
</organism>
<evidence type="ECO:0000256" key="2">
    <source>
        <dbReference type="ARBA" id="ARBA00011900"/>
    </source>
</evidence>
<keyword evidence="3" id="KW-0489">Methyltransferase</keyword>
<proteinExistence type="inferred from homology"/>
<dbReference type="GO" id="GO:0009007">
    <property type="term" value="F:site-specific DNA-methyltransferase (adenine-specific) activity"/>
    <property type="evidence" value="ECO:0007669"/>
    <property type="project" value="UniProtKB-EC"/>
</dbReference>
<dbReference type="Pfam" id="PF01555">
    <property type="entry name" value="N6_N4_Mtase"/>
    <property type="match status" value="1"/>
</dbReference>
<dbReference type="PROSITE" id="PS00092">
    <property type="entry name" value="N6_MTASE"/>
    <property type="match status" value="1"/>
</dbReference>